<name>A0A2N7IDW8_9VIBR</name>
<dbReference type="EMBL" id="MCYL01000024">
    <property type="protein sequence ID" value="PML55199.1"/>
    <property type="molecule type" value="Genomic_DNA"/>
</dbReference>
<reference evidence="3" key="1">
    <citation type="submission" date="2016-07" db="EMBL/GenBank/DDBJ databases">
        <title>Nontailed viruses are major unrecognized killers of bacteria in the ocean.</title>
        <authorList>
            <person name="Kauffman K."/>
            <person name="Hussain F."/>
            <person name="Yang J."/>
            <person name="Arevalo P."/>
            <person name="Brown J."/>
            <person name="Cutler M."/>
            <person name="Kelly L."/>
            <person name="Polz M.F."/>
        </authorList>
    </citation>
    <scope>NUCLEOTIDE SEQUENCE [LARGE SCALE GENOMIC DNA]</scope>
    <source>
        <strain evidence="3">10N.261.51.B8</strain>
    </source>
</reference>
<accession>A0A2N7IDW8</accession>
<comment type="caution">
    <text evidence="2">The sequence shown here is derived from an EMBL/GenBank/DDBJ whole genome shotgun (WGS) entry which is preliminary data.</text>
</comment>
<gene>
    <name evidence="2" type="ORF">BCT74_07675</name>
</gene>
<dbReference type="AlphaFoldDB" id="A0A2N7IDW8"/>
<evidence type="ECO:0000313" key="3">
    <source>
        <dbReference type="Proteomes" id="UP000235746"/>
    </source>
</evidence>
<feature type="transmembrane region" description="Helical" evidence="1">
    <location>
        <begin position="270"/>
        <end position="290"/>
    </location>
</feature>
<sequence length="330" mass="36260">MKDSESIAINLVSQEYIAGSQEYSVSLNVTNISGQPISDLQVFNTLSAGRELSINDDLDATNLTELEDKKRRLIRELERGVESAYARKRRKKITFTEAIALAIVELVDGYASIFSKKKTQPTTPYWAEEALKIDEWEDVERLEKEVISFESEESFLPKAFSINKDKLKRVMDRLEKVQGKEFSKGISLPVGSTITFPFSYRAPHLLKSKKMDVSFKATYKLNDDVVHTRTATSRVSIFPSAFAVPTGGMIGAAVGYIIKNTLISTSDGALINWGVLGGSIALGLVISLLASRKPEATKAITVEDLTGGLIIGVLAGLYSESILTKLQALL</sequence>
<keyword evidence="1" id="KW-1133">Transmembrane helix</keyword>
<keyword evidence="1" id="KW-0812">Transmembrane</keyword>
<evidence type="ECO:0000313" key="2">
    <source>
        <dbReference type="EMBL" id="PML55199.1"/>
    </source>
</evidence>
<keyword evidence="1" id="KW-0472">Membrane</keyword>
<evidence type="ECO:0000256" key="1">
    <source>
        <dbReference type="SAM" id="Phobius"/>
    </source>
</evidence>
<dbReference type="Proteomes" id="UP000235746">
    <property type="component" value="Unassembled WGS sequence"/>
</dbReference>
<dbReference type="RefSeq" id="WP_102578729.1">
    <property type="nucleotide sequence ID" value="NZ_MCYL01000024.1"/>
</dbReference>
<protein>
    <submittedName>
        <fullName evidence="2">Uncharacterized protein</fullName>
    </submittedName>
</protein>
<feature type="transmembrane region" description="Helical" evidence="1">
    <location>
        <begin position="237"/>
        <end position="258"/>
    </location>
</feature>
<organism evidence="2 3">
    <name type="scientific">Vibrio lentus</name>
    <dbReference type="NCBI Taxonomy" id="136468"/>
    <lineage>
        <taxon>Bacteria</taxon>
        <taxon>Pseudomonadati</taxon>
        <taxon>Pseudomonadota</taxon>
        <taxon>Gammaproteobacteria</taxon>
        <taxon>Vibrionales</taxon>
        <taxon>Vibrionaceae</taxon>
        <taxon>Vibrio</taxon>
    </lineage>
</organism>
<proteinExistence type="predicted"/>